<organism evidence="3 4">
    <name type="scientific">Dokdonella immobilis</name>
    <dbReference type="NCBI Taxonomy" id="578942"/>
    <lineage>
        <taxon>Bacteria</taxon>
        <taxon>Pseudomonadati</taxon>
        <taxon>Pseudomonadota</taxon>
        <taxon>Gammaproteobacteria</taxon>
        <taxon>Lysobacterales</taxon>
        <taxon>Rhodanobacteraceae</taxon>
        <taxon>Dokdonella</taxon>
    </lineage>
</organism>
<dbReference type="Gene3D" id="3.10.129.10">
    <property type="entry name" value="Hotdog Thioesterase"/>
    <property type="match status" value="1"/>
</dbReference>
<dbReference type="Pfam" id="PF13279">
    <property type="entry name" value="4HBT_2"/>
    <property type="match status" value="1"/>
</dbReference>
<keyword evidence="4" id="KW-1185">Reference proteome</keyword>
<dbReference type="STRING" id="578942.SAMN05216289_12643"/>
<gene>
    <name evidence="3" type="ORF">SAMN05216289_12643</name>
</gene>
<evidence type="ECO:0000256" key="1">
    <source>
        <dbReference type="ARBA" id="ARBA00005953"/>
    </source>
</evidence>
<proteinExistence type="inferred from homology"/>
<comment type="similarity">
    <text evidence="1">Belongs to the 4-hydroxybenzoyl-CoA thioesterase family.</text>
</comment>
<sequence length="143" mass="16017">MNARNDFSHFLSVQTRWKDNDIYGHVNNVEYYSYFDTVINTFLIESGGLDIHAGEVIGVCAESHCKYAGGFAFPEAIDAGLRVEHLGNSSVRYGIGLFRRGEETASAIGWFVHVFVDRRERKPTAMPEPLRAALKSLHVELPA</sequence>
<dbReference type="OrthoDB" id="9799036at2"/>
<dbReference type="EMBL" id="FOVF01000026">
    <property type="protein sequence ID" value="SFN50428.1"/>
    <property type="molecule type" value="Genomic_DNA"/>
</dbReference>
<accession>A0A1I4ZJP4</accession>
<dbReference type="PANTHER" id="PTHR31793:SF27">
    <property type="entry name" value="NOVEL THIOESTERASE SUPERFAMILY DOMAIN AND SAPOSIN A-TYPE DOMAIN CONTAINING PROTEIN (0610012H03RIK)"/>
    <property type="match status" value="1"/>
</dbReference>
<protein>
    <submittedName>
        <fullName evidence="3">Acyl-CoA thioester hydrolase</fullName>
    </submittedName>
</protein>
<dbReference type="PANTHER" id="PTHR31793">
    <property type="entry name" value="4-HYDROXYBENZOYL-COA THIOESTERASE FAMILY MEMBER"/>
    <property type="match status" value="1"/>
</dbReference>
<dbReference type="SUPFAM" id="SSF54637">
    <property type="entry name" value="Thioesterase/thiol ester dehydrase-isomerase"/>
    <property type="match status" value="1"/>
</dbReference>
<dbReference type="AlphaFoldDB" id="A0A1I4ZJP4"/>
<dbReference type="InterPro" id="IPR050563">
    <property type="entry name" value="4-hydroxybenzoyl-CoA_TE"/>
</dbReference>
<evidence type="ECO:0000256" key="2">
    <source>
        <dbReference type="ARBA" id="ARBA00022801"/>
    </source>
</evidence>
<dbReference type="GO" id="GO:0047617">
    <property type="term" value="F:fatty acyl-CoA hydrolase activity"/>
    <property type="evidence" value="ECO:0007669"/>
    <property type="project" value="TreeGrafter"/>
</dbReference>
<keyword evidence="2 3" id="KW-0378">Hydrolase</keyword>
<dbReference type="Proteomes" id="UP000198575">
    <property type="component" value="Unassembled WGS sequence"/>
</dbReference>
<dbReference type="CDD" id="cd00586">
    <property type="entry name" value="4HBT"/>
    <property type="match status" value="1"/>
</dbReference>
<name>A0A1I4ZJP4_9GAMM</name>
<evidence type="ECO:0000313" key="4">
    <source>
        <dbReference type="Proteomes" id="UP000198575"/>
    </source>
</evidence>
<dbReference type="RefSeq" id="WP_092409503.1">
    <property type="nucleotide sequence ID" value="NZ_FOVF01000026.1"/>
</dbReference>
<evidence type="ECO:0000313" key="3">
    <source>
        <dbReference type="EMBL" id="SFN50428.1"/>
    </source>
</evidence>
<reference evidence="3 4" key="1">
    <citation type="submission" date="2016-10" db="EMBL/GenBank/DDBJ databases">
        <authorList>
            <person name="de Groot N.N."/>
        </authorList>
    </citation>
    <scope>NUCLEOTIDE SEQUENCE [LARGE SCALE GENOMIC DNA]</scope>
    <source>
        <strain evidence="3 4">CGMCC 1.7659</strain>
    </source>
</reference>
<dbReference type="InterPro" id="IPR029069">
    <property type="entry name" value="HotDog_dom_sf"/>
</dbReference>